<reference evidence="2 3" key="1">
    <citation type="submission" date="2019-10" db="EMBL/GenBank/DDBJ databases">
        <authorList>
            <person name="Palmer J.M."/>
        </authorList>
    </citation>
    <scope>NUCLEOTIDE SEQUENCE [LARGE SCALE GENOMIC DNA]</scope>
    <source>
        <strain evidence="2 3">TWF694</strain>
    </source>
</reference>
<evidence type="ECO:0000256" key="1">
    <source>
        <dbReference type="SAM" id="SignalP"/>
    </source>
</evidence>
<protein>
    <submittedName>
        <fullName evidence="2">Uncharacterized protein</fullName>
    </submittedName>
</protein>
<organism evidence="2 3">
    <name type="scientific">Orbilia ellipsospora</name>
    <dbReference type="NCBI Taxonomy" id="2528407"/>
    <lineage>
        <taxon>Eukaryota</taxon>
        <taxon>Fungi</taxon>
        <taxon>Dikarya</taxon>
        <taxon>Ascomycota</taxon>
        <taxon>Pezizomycotina</taxon>
        <taxon>Orbiliomycetes</taxon>
        <taxon>Orbiliales</taxon>
        <taxon>Orbiliaceae</taxon>
        <taxon>Orbilia</taxon>
    </lineage>
</organism>
<evidence type="ECO:0000313" key="2">
    <source>
        <dbReference type="EMBL" id="KAK6541950.1"/>
    </source>
</evidence>
<sequence length="98" mass="10769">MQLTSIVTVALLALVGAAKPIPDRHTDAPNTSPTPLPAGLDITTRKYQNPTLMVIQHPKCGHRDDRMSVKWDKVLYGQNGVTGQSLDQIHILWSVSRS</sequence>
<name>A0AAV9XJJ5_9PEZI</name>
<comment type="caution">
    <text evidence="2">The sequence shown here is derived from an EMBL/GenBank/DDBJ whole genome shotgun (WGS) entry which is preliminary data.</text>
</comment>
<dbReference type="EMBL" id="JAVHJO010000003">
    <property type="protein sequence ID" value="KAK6541950.1"/>
    <property type="molecule type" value="Genomic_DNA"/>
</dbReference>
<evidence type="ECO:0000313" key="3">
    <source>
        <dbReference type="Proteomes" id="UP001365542"/>
    </source>
</evidence>
<feature type="signal peptide" evidence="1">
    <location>
        <begin position="1"/>
        <end position="18"/>
    </location>
</feature>
<keyword evidence="1" id="KW-0732">Signal</keyword>
<accession>A0AAV9XJJ5</accession>
<proteinExistence type="predicted"/>
<keyword evidence="3" id="KW-1185">Reference proteome</keyword>
<feature type="chain" id="PRO_5043967799" evidence="1">
    <location>
        <begin position="19"/>
        <end position="98"/>
    </location>
</feature>
<gene>
    <name evidence="2" type="ORF">TWF694_007722</name>
</gene>
<dbReference type="AlphaFoldDB" id="A0AAV9XJJ5"/>
<dbReference type="Proteomes" id="UP001365542">
    <property type="component" value="Unassembled WGS sequence"/>
</dbReference>